<gene>
    <name evidence="16" type="ORF">LVIROSA_LOCUS9372</name>
</gene>
<dbReference type="CDD" id="cd02120">
    <property type="entry name" value="PA_subtilisin_like"/>
    <property type="match status" value="1"/>
</dbReference>
<feature type="active site" description="Charge relay system" evidence="9 10">
    <location>
        <position position="539"/>
    </location>
</feature>
<dbReference type="GO" id="GO:0048731">
    <property type="term" value="P:system development"/>
    <property type="evidence" value="ECO:0007669"/>
    <property type="project" value="UniProtKB-ARBA"/>
</dbReference>
<evidence type="ECO:0000313" key="16">
    <source>
        <dbReference type="EMBL" id="CAH1422009.1"/>
    </source>
</evidence>
<dbReference type="EMBL" id="CAKMRJ010001112">
    <property type="protein sequence ID" value="CAH1422009.1"/>
    <property type="molecule type" value="Genomic_DNA"/>
</dbReference>
<proteinExistence type="inferred from homology"/>
<dbReference type="InterPro" id="IPR041469">
    <property type="entry name" value="Subtilisin-like_FN3"/>
</dbReference>
<dbReference type="PROSITE" id="PS00138">
    <property type="entry name" value="SUBTILASE_SER"/>
    <property type="match status" value="1"/>
</dbReference>
<dbReference type="AlphaFoldDB" id="A0AAU9M784"/>
<reference evidence="16 17" key="1">
    <citation type="submission" date="2022-01" db="EMBL/GenBank/DDBJ databases">
        <authorList>
            <person name="Xiong W."/>
            <person name="Schranz E."/>
        </authorList>
    </citation>
    <scope>NUCLEOTIDE SEQUENCE [LARGE SCALE GENOMIC DNA]</scope>
</reference>
<feature type="domain" description="PA" evidence="13">
    <location>
        <begin position="392"/>
        <end position="454"/>
    </location>
</feature>
<dbReference type="InterPro" id="IPR003137">
    <property type="entry name" value="PA_domain"/>
</dbReference>
<keyword evidence="17" id="KW-1185">Reference proteome</keyword>
<dbReference type="InterPro" id="IPR010259">
    <property type="entry name" value="S8pro/Inhibitor_I9"/>
</dbReference>
<evidence type="ECO:0000259" key="12">
    <source>
        <dbReference type="Pfam" id="PF00082"/>
    </source>
</evidence>
<dbReference type="InterPro" id="IPR015500">
    <property type="entry name" value="Peptidase_S8_subtilisin-rel"/>
</dbReference>
<dbReference type="Gene3D" id="3.30.70.80">
    <property type="entry name" value="Peptidase S8 propeptide/proteinase inhibitor I9"/>
    <property type="match status" value="1"/>
</dbReference>
<dbReference type="InterPro" id="IPR034197">
    <property type="entry name" value="Peptidases_S8_3"/>
</dbReference>
<feature type="chain" id="PRO_5043852027" description="Subtilisin-like protease SBT1.7" evidence="11">
    <location>
        <begin position="23"/>
        <end position="762"/>
    </location>
</feature>
<comment type="similarity">
    <text evidence="2 10">Belongs to the peptidase S8 family.</text>
</comment>
<dbReference type="Gene3D" id="3.50.30.30">
    <property type="match status" value="1"/>
</dbReference>
<dbReference type="GO" id="GO:0004252">
    <property type="term" value="F:serine-type endopeptidase activity"/>
    <property type="evidence" value="ECO:0007669"/>
    <property type="project" value="UniProtKB-UniRule"/>
</dbReference>
<dbReference type="Pfam" id="PF00082">
    <property type="entry name" value="Peptidase_S8"/>
    <property type="match status" value="1"/>
</dbReference>
<dbReference type="GO" id="GO:0005576">
    <property type="term" value="C:extracellular region"/>
    <property type="evidence" value="ECO:0007669"/>
    <property type="project" value="UniProtKB-SubCell"/>
</dbReference>
<organism evidence="16 17">
    <name type="scientific">Lactuca virosa</name>
    <dbReference type="NCBI Taxonomy" id="75947"/>
    <lineage>
        <taxon>Eukaryota</taxon>
        <taxon>Viridiplantae</taxon>
        <taxon>Streptophyta</taxon>
        <taxon>Embryophyta</taxon>
        <taxon>Tracheophyta</taxon>
        <taxon>Spermatophyta</taxon>
        <taxon>Magnoliopsida</taxon>
        <taxon>eudicotyledons</taxon>
        <taxon>Gunneridae</taxon>
        <taxon>Pentapetalae</taxon>
        <taxon>asterids</taxon>
        <taxon>campanulids</taxon>
        <taxon>Asterales</taxon>
        <taxon>Asteraceae</taxon>
        <taxon>Cichorioideae</taxon>
        <taxon>Cichorieae</taxon>
        <taxon>Lactucinae</taxon>
        <taxon>Lactuca</taxon>
    </lineage>
</organism>
<feature type="domain" description="Inhibitor I9" evidence="14">
    <location>
        <begin position="30"/>
        <end position="105"/>
    </location>
</feature>
<comment type="subcellular location">
    <subcellularLocation>
        <location evidence="1">Secreted</location>
    </subcellularLocation>
</comment>
<sequence length="762" mass="80446">MNPRVILLMAVTVAVCHRYTAANTNQERKTYIVHMDKMVMPPEYSDHRNWYATSMESVSELPEMLYTYENVIHGFSTRLTVEQAKLLEKKHGVLSVKEELIYKLHTTRSPEFLGLAGRETMFSGLGSGGDVMIGVVDTGVWPGSKSLDDTGFGPIPAWWKGECKNGTGFGASNCNKKLIGATFFSMAYEATYGPIDETIESRSAMDDDGHGTHTATTAAGSTVTGASLFGFAKGTARGMAPNARLAVYKACWLGGCFGSDILAAIEKAIADRVHVLSLSIGGSLADYTNDVVAYGAFKAVSRGIFVACSAGNSGPGPFGLSNVAPWIATVGAGTLDREFPAYVVLGNGKKFRGVSLYSGKPLPESVVPIVYAGNISNTTGNLCLPGTLPRGRAIGKIVMCERGGNSRVQKGMVVKAAGGLGMILANSDTFGEDLVADAHLIPTAAIGYRGGEAIKSYILSNDNPTATIASGVTELHIQPSPVVAAFSSRGPNPLTPEILKPDFIAPGVNILAGWTGKTGPTGLTEDTRRVEYNIVSGTSMSCPHVSGLAALLKTAHPAWTPAEIKSALMTTAYSAYKNGEGLKDIATGNPSTLFDHGSGHVDPVRAMDPGLVYDASPNDYLGFLCALNYSSNAIKMFGGGSFTCRKKYRVEDLNYPSFAVPLLTDSGEGGGVGGGPTTVKYTRTLKNVGTPATYKVSVWSKVAAVKITVDPEELIFTKQGEKKVYTVTFTASSMQSGTTGSGQLKWSGGKYVVSSPIAFSWV</sequence>
<name>A0AAU9M784_9ASTR</name>
<keyword evidence="8" id="KW-0325">Glycoprotein</keyword>
<dbReference type="PRINTS" id="PR00723">
    <property type="entry name" value="SUBTILISIN"/>
</dbReference>
<dbReference type="InterPro" id="IPR036852">
    <property type="entry name" value="Peptidase_S8/S53_dom_sf"/>
</dbReference>
<feature type="domain" description="Peptidase S8/S53" evidence="12">
    <location>
        <begin position="129"/>
        <end position="577"/>
    </location>
</feature>
<evidence type="ECO:0000256" key="6">
    <source>
        <dbReference type="ARBA" id="ARBA00022801"/>
    </source>
</evidence>
<evidence type="ECO:0000256" key="4">
    <source>
        <dbReference type="ARBA" id="ARBA00022670"/>
    </source>
</evidence>
<comment type="caution">
    <text evidence="16">The sequence shown here is derived from an EMBL/GenBank/DDBJ whole genome shotgun (WGS) entry which is preliminary data.</text>
</comment>
<dbReference type="Proteomes" id="UP001157418">
    <property type="component" value="Unassembled WGS sequence"/>
</dbReference>
<dbReference type="FunFam" id="3.50.30.30:FF:000005">
    <property type="entry name" value="subtilisin-like protease SBT1.5"/>
    <property type="match status" value="1"/>
</dbReference>
<evidence type="ECO:0000256" key="1">
    <source>
        <dbReference type="ARBA" id="ARBA00004613"/>
    </source>
</evidence>
<dbReference type="InterPro" id="IPR037045">
    <property type="entry name" value="S8pro/Inhibitor_I9_sf"/>
</dbReference>
<dbReference type="FunFam" id="3.30.70.80:FF:000003">
    <property type="entry name" value="Subtilisin-like protease SBT1.9"/>
    <property type="match status" value="1"/>
</dbReference>
<evidence type="ECO:0000256" key="2">
    <source>
        <dbReference type="ARBA" id="ARBA00011073"/>
    </source>
</evidence>
<keyword evidence="5 11" id="KW-0732">Signal</keyword>
<dbReference type="InterPro" id="IPR045051">
    <property type="entry name" value="SBT"/>
</dbReference>
<feature type="active site" description="Charge relay system" evidence="9 10">
    <location>
        <position position="210"/>
    </location>
</feature>
<dbReference type="GO" id="GO:0006508">
    <property type="term" value="P:proteolysis"/>
    <property type="evidence" value="ECO:0007669"/>
    <property type="project" value="UniProtKB-KW"/>
</dbReference>
<evidence type="ECO:0000256" key="10">
    <source>
        <dbReference type="PROSITE-ProRule" id="PRU01240"/>
    </source>
</evidence>
<evidence type="ECO:0000259" key="14">
    <source>
        <dbReference type="Pfam" id="PF05922"/>
    </source>
</evidence>
<keyword evidence="6 10" id="KW-0378">Hydrolase</keyword>
<keyword evidence="7 10" id="KW-0720">Serine protease</keyword>
<feature type="signal peptide" evidence="11">
    <location>
        <begin position="1"/>
        <end position="22"/>
    </location>
</feature>
<evidence type="ECO:0008006" key="18">
    <source>
        <dbReference type="Google" id="ProtNLM"/>
    </source>
</evidence>
<keyword evidence="3" id="KW-0964">Secreted</keyword>
<dbReference type="Gene3D" id="2.60.40.2310">
    <property type="match status" value="1"/>
</dbReference>
<evidence type="ECO:0000259" key="15">
    <source>
        <dbReference type="Pfam" id="PF17766"/>
    </source>
</evidence>
<dbReference type="InterPro" id="IPR000209">
    <property type="entry name" value="Peptidase_S8/S53_dom"/>
</dbReference>
<evidence type="ECO:0000256" key="11">
    <source>
        <dbReference type="SAM" id="SignalP"/>
    </source>
</evidence>
<dbReference type="FunFam" id="3.40.50.200:FF:000006">
    <property type="entry name" value="Subtilisin-like protease SBT1.5"/>
    <property type="match status" value="1"/>
</dbReference>
<dbReference type="Pfam" id="PF02225">
    <property type="entry name" value="PA"/>
    <property type="match status" value="1"/>
</dbReference>
<dbReference type="Pfam" id="PF17766">
    <property type="entry name" value="fn3_6"/>
    <property type="match status" value="1"/>
</dbReference>
<evidence type="ECO:0000256" key="5">
    <source>
        <dbReference type="ARBA" id="ARBA00022729"/>
    </source>
</evidence>
<evidence type="ECO:0000313" key="17">
    <source>
        <dbReference type="Proteomes" id="UP001157418"/>
    </source>
</evidence>
<dbReference type="Pfam" id="PF05922">
    <property type="entry name" value="Inhibitor_I9"/>
    <property type="match status" value="1"/>
</dbReference>
<evidence type="ECO:0000256" key="8">
    <source>
        <dbReference type="ARBA" id="ARBA00023180"/>
    </source>
</evidence>
<feature type="domain" description="Subtilisin-like protease fibronectin type-III" evidence="15">
    <location>
        <begin position="652"/>
        <end position="758"/>
    </location>
</feature>
<keyword evidence="4 10" id="KW-0645">Protease</keyword>
<dbReference type="InterPro" id="IPR023828">
    <property type="entry name" value="Peptidase_S8_Ser-AS"/>
</dbReference>
<feature type="active site" description="Charge relay system" evidence="9 10">
    <location>
        <position position="137"/>
    </location>
</feature>
<evidence type="ECO:0000256" key="3">
    <source>
        <dbReference type="ARBA" id="ARBA00022525"/>
    </source>
</evidence>
<dbReference type="SUPFAM" id="SSF52743">
    <property type="entry name" value="Subtilisin-like"/>
    <property type="match status" value="1"/>
</dbReference>
<dbReference type="PROSITE" id="PS51892">
    <property type="entry name" value="SUBTILASE"/>
    <property type="match status" value="1"/>
</dbReference>
<dbReference type="PANTHER" id="PTHR10795">
    <property type="entry name" value="PROPROTEIN CONVERTASE SUBTILISIN/KEXIN"/>
    <property type="match status" value="1"/>
</dbReference>
<evidence type="ECO:0000256" key="9">
    <source>
        <dbReference type="PIRSR" id="PIRSR615500-1"/>
    </source>
</evidence>
<dbReference type="CDD" id="cd04852">
    <property type="entry name" value="Peptidases_S8_3"/>
    <property type="match status" value="1"/>
</dbReference>
<evidence type="ECO:0000256" key="7">
    <source>
        <dbReference type="ARBA" id="ARBA00022825"/>
    </source>
</evidence>
<protein>
    <recommendedName>
        <fullName evidence="18">Subtilisin-like protease SBT1.7</fullName>
    </recommendedName>
</protein>
<accession>A0AAU9M784</accession>
<evidence type="ECO:0000259" key="13">
    <source>
        <dbReference type="Pfam" id="PF02225"/>
    </source>
</evidence>
<dbReference type="Gene3D" id="3.40.50.200">
    <property type="entry name" value="Peptidase S8/S53 domain"/>
    <property type="match status" value="1"/>
</dbReference>